<keyword evidence="8 16" id="KW-0067">ATP-binding</keyword>
<keyword evidence="10" id="KW-0902">Two-component regulatory system</keyword>
<evidence type="ECO:0000256" key="5">
    <source>
        <dbReference type="ARBA" id="ARBA00022553"/>
    </source>
</evidence>
<organism evidence="16">
    <name type="scientific">Dyadobacter sp. 676</name>
    <dbReference type="NCBI Taxonomy" id="3088362"/>
    <lineage>
        <taxon>Bacteria</taxon>
        <taxon>Pseudomonadati</taxon>
        <taxon>Bacteroidota</taxon>
        <taxon>Cytophagia</taxon>
        <taxon>Cytophagales</taxon>
        <taxon>Spirosomataceae</taxon>
        <taxon>Dyadobacter</taxon>
    </lineage>
</organism>
<evidence type="ECO:0000256" key="12">
    <source>
        <dbReference type="PROSITE-ProRule" id="PRU00169"/>
    </source>
</evidence>
<proteinExistence type="predicted"/>
<dbReference type="InterPro" id="IPR036097">
    <property type="entry name" value="HisK_dim/P_sf"/>
</dbReference>
<keyword evidence="6 13" id="KW-0812">Transmembrane</keyword>
<feature type="domain" description="Response regulatory" evidence="15">
    <location>
        <begin position="487"/>
        <end position="602"/>
    </location>
</feature>
<dbReference type="InterPro" id="IPR001789">
    <property type="entry name" value="Sig_transdc_resp-reg_receiver"/>
</dbReference>
<evidence type="ECO:0000256" key="3">
    <source>
        <dbReference type="ARBA" id="ARBA00012438"/>
    </source>
</evidence>
<protein>
    <recommendedName>
        <fullName evidence="3">histidine kinase</fullName>
        <ecNumber evidence="3">2.7.13.3</ecNumber>
    </recommendedName>
</protein>
<dbReference type="CDD" id="cd16922">
    <property type="entry name" value="HATPase_EvgS-ArcB-TorS-like"/>
    <property type="match status" value="1"/>
</dbReference>
<keyword evidence="7" id="KW-0547">Nucleotide-binding</keyword>
<dbReference type="InterPro" id="IPR036890">
    <property type="entry name" value="HATPase_C_sf"/>
</dbReference>
<evidence type="ECO:0000256" key="10">
    <source>
        <dbReference type="ARBA" id="ARBA00023012"/>
    </source>
</evidence>
<dbReference type="InterPro" id="IPR003661">
    <property type="entry name" value="HisK_dim/P_dom"/>
</dbReference>
<evidence type="ECO:0000256" key="2">
    <source>
        <dbReference type="ARBA" id="ARBA00004651"/>
    </source>
</evidence>
<dbReference type="FunFam" id="3.30.565.10:FF:000010">
    <property type="entry name" value="Sensor histidine kinase RcsC"/>
    <property type="match status" value="1"/>
</dbReference>
<dbReference type="GO" id="GO:0005886">
    <property type="term" value="C:plasma membrane"/>
    <property type="evidence" value="ECO:0007669"/>
    <property type="project" value="UniProtKB-SubCell"/>
</dbReference>
<dbReference type="InterPro" id="IPR011006">
    <property type="entry name" value="CheY-like_superfamily"/>
</dbReference>
<dbReference type="Gene3D" id="3.30.565.10">
    <property type="entry name" value="Histidine kinase-like ATPase, C-terminal domain"/>
    <property type="match status" value="1"/>
</dbReference>
<dbReference type="SMART" id="SM00448">
    <property type="entry name" value="REC"/>
    <property type="match status" value="1"/>
</dbReference>
<evidence type="ECO:0000256" key="9">
    <source>
        <dbReference type="ARBA" id="ARBA00022989"/>
    </source>
</evidence>
<dbReference type="GO" id="GO:0005524">
    <property type="term" value="F:ATP binding"/>
    <property type="evidence" value="ECO:0007669"/>
    <property type="project" value="UniProtKB-KW"/>
</dbReference>
<dbReference type="Pfam" id="PF00072">
    <property type="entry name" value="Response_reg"/>
    <property type="match status" value="1"/>
</dbReference>
<dbReference type="Pfam" id="PF00512">
    <property type="entry name" value="HisKA"/>
    <property type="match status" value="1"/>
</dbReference>
<dbReference type="EMBL" id="CP159289">
    <property type="protein sequence ID" value="XCH24008.1"/>
    <property type="molecule type" value="Genomic_DNA"/>
</dbReference>
<gene>
    <name evidence="16" type="ORF">ABV298_27445</name>
</gene>
<evidence type="ECO:0000256" key="7">
    <source>
        <dbReference type="ARBA" id="ARBA00022741"/>
    </source>
</evidence>
<evidence type="ECO:0000259" key="14">
    <source>
        <dbReference type="PROSITE" id="PS50109"/>
    </source>
</evidence>
<evidence type="ECO:0000256" key="8">
    <source>
        <dbReference type="ARBA" id="ARBA00022840"/>
    </source>
</evidence>
<dbReference type="PROSITE" id="PS50110">
    <property type="entry name" value="RESPONSE_REGULATORY"/>
    <property type="match status" value="1"/>
</dbReference>
<evidence type="ECO:0000256" key="6">
    <source>
        <dbReference type="ARBA" id="ARBA00022692"/>
    </source>
</evidence>
<dbReference type="EC" id="2.7.13.3" evidence="3"/>
<evidence type="ECO:0000259" key="15">
    <source>
        <dbReference type="PROSITE" id="PS50110"/>
    </source>
</evidence>
<dbReference type="Gene3D" id="3.40.50.2300">
    <property type="match status" value="1"/>
</dbReference>
<dbReference type="PRINTS" id="PR00344">
    <property type="entry name" value="BCTRLSENSOR"/>
</dbReference>
<dbReference type="SUPFAM" id="SSF47384">
    <property type="entry name" value="Homodimeric domain of signal transducing histidine kinase"/>
    <property type="match status" value="1"/>
</dbReference>
<dbReference type="InterPro" id="IPR004358">
    <property type="entry name" value="Sig_transdc_His_kin-like_C"/>
</dbReference>
<evidence type="ECO:0000313" key="16">
    <source>
        <dbReference type="EMBL" id="XCH24008.1"/>
    </source>
</evidence>
<sequence>MRVRTLVIYITIGFIAAVLALIGVQYITRNNIEDLIRGNENLLNEYRLSNGLVGLQKDILTLDNNLEAAVSTGDSGRLKEFEKDAARIRRNVQVLQKMAAPLVSPETQLHYLPGLGELVDRKIDYSEALIDSLYRTGRPVPGHLLTGSRALKLTEQITSLTHRIDTSGRMALADKVKMVDRSGQRVLRWNLYVMVGVLALLTAVFAIIIGRMKKQAELIGQLNTSEKKLKAAVLVKENFLANMSHEIRTPLNAILGYTHLLQKKKLDDDTRLHINTVQQSGETLLAIVNDILDLSKIESGMMRIERVPFAPEALVHSVATMFHHRSAEKQVPLAVSFDPAIPGTITGDPTRLTQILVNLIGNAFKFTEKGEVRLHVTNAATDADQVIISFEVTDTGIGIEPARLETIFERFRQAEDSTTRQYGGTGLGLSIVRDLVHLQNGHLEINSEPGKGTAVKATIPYRIGRSGELPVETSAAEATHPRQPGLRVLIAEDHVINQGLMVRLMEERGIESRIAGNGRECIEILKNEPFDLVFMDIQMPGMDGYTATRIIRDQLKLDIPVIAMTAHAMEGEKEKCLSFGMNDHLAKPVRENELDRIFGIFGKKTVAGDQPAASHVSNGFKVIDLEYMREISNGDATYEKLVTEQFLHLMPRELEALSTAAARHDPGEIRRIAHGIKTTISIMGLNALLDNHLDALESETAGAGNVAGHVERVLAVCKEALGEAGGVLQAVSGGLIWGAKPGWIRHSGKVSVKLVISCFLLFCANFVFRPFIAYPPFMSRNRLWCSFIFLLFTVTSYGQITPEKGYFINNDGVRTECFVRDADRLNNPDSFKYKISPTDELREANIDEVQEFGTENGAVYIRAKVNVDQSEVNLDLLSSQRAPEWSEKLVFLKTLVKGAATLYVYRWSGITRFYYQKGTGPVMPLVYKRYRDDAGNVRSNFGFRQELLNALQCESVPAGWVGRLNYLETDMLRFFNRYNACAGPGQQTVVPARGRETFNLRITPGAELIMLKSNRYTRFEDGSKRRTNASGRIGLEAEYILPFNKNKWG</sequence>
<dbReference type="Gene3D" id="1.20.120.160">
    <property type="entry name" value="HPT domain"/>
    <property type="match status" value="1"/>
</dbReference>
<dbReference type="PANTHER" id="PTHR45339">
    <property type="entry name" value="HYBRID SIGNAL TRANSDUCTION HISTIDINE KINASE J"/>
    <property type="match status" value="1"/>
</dbReference>
<keyword evidence="9 13" id="KW-1133">Transmembrane helix</keyword>
<feature type="domain" description="Histidine kinase" evidence="14">
    <location>
        <begin position="242"/>
        <end position="463"/>
    </location>
</feature>
<dbReference type="Gene3D" id="1.10.287.130">
    <property type="match status" value="1"/>
</dbReference>
<reference evidence="16" key="1">
    <citation type="submission" date="2024-06" db="EMBL/GenBank/DDBJ databases">
        <title>Sequencing and assembly of the genome of Dyadobacter sp. strain 676, a symbiont of Cyamopsis tetragonoloba.</title>
        <authorList>
            <person name="Guro P."/>
            <person name="Sazanova A."/>
            <person name="Kuznetsova I."/>
            <person name="Belimov A."/>
            <person name="Safronova V."/>
        </authorList>
    </citation>
    <scope>NUCLEOTIDE SEQUENCE</scope>
    <source>
        <strain evidence="16">676</strain>
    </source>
</reference>
<keyword evidence="4" id="KW-1003">Cell membrane</keyword>
<dbReference type="PANTHER" id="PTHR45339:SF1">
    <property type="entry name" value="HYBRID SIGNAL TRANSDUCTION HISTIDINE KINASE J"/>
    <property type="match status" value="1"/>
</dbReference>
<comment type="subcellular location">
    <subcellularLocation>
        <location evidence="2">Cell membrane</location>
        <topology evidence="2">Multi-pass membrane protein</topology>
    </subcellularLocation>
</comment>
<dbReference type="Pfam" id="PF02518">
    <property type="entry name" value="HATPase_c"/>
    <property type="match status" value="1"/>
</dbReference>
<evidence type="ECO:0000256" key="1">
    <source>
        <dbReference type="ARBA" id="ARBA00000085"/>
    </source>
</evidence>
<dbReference type="InterPro" id="IPR003594">
    <property type="entry name" value="HATPase_dom"/>
</dbReference>
<dbReference type="PROSITE" id="PS50109">
    <property type="entry name" value="HIS_KIN"/>
    <property type="match status" value="1"/>
</dbReference>
<name>A0AAU8FKQ9_9BACT</name>
<dbReference type="SUPFAM" id="SSF47226">
    <property type="entry name" value="Histidine-containing phosphotransfer domain, HPT domain"/>
    <property type="match status" value="1"/>
</dbReference>
<accession>A0AAU8FKQ9</accession>
<dbReference type="SUPFAM" id="SSF55874">
    <property type="entry name" value="ATPase domain of HSP90 chaperone/DNA topoisomerase II/histidine kinase"/>
    <property type="match status" value="1"/>
</dbReference>
<evidence type="ECO:0000256" key="13">
    <source>
        <dbReference type="SAM" id="Phobius"/>
    </source>
</evidence>
<keyword evidence="11 13" id="KW-0472">Membrane</keyword>
<dbReference type="SUPFAM" id="SSF52172">
    <property type="entry name" value="CheY-like"/>
    <property type="match status" value="1"/>
</dbReference>
<dbReference type="InterPro" id="IPR036641">
    <property type="entry name" value="HPT_dom_sf"/>
</dbReference>
<feature type="transmembrane region" description="Helical" evidence="13">
    <location>
        <begin position="6"/>
        <end position="27"/>
    </location>
</feature>
<dbReference type="CDD" id="cd00082">
    <property type="entry name" value="HisKA"/>
    <property type="match status" value="1"/>
</dbReference>
<comment type="catalytic activity">
    <reaction evidence="1">
        <text>ATP + protein L-histidine = ADP + protein N-phospho-L-histidine.</text>
        <dbReference type="EC" id="2.7.13.3"/>
    </reaction>
</comment>
<feature type="transmembrane region" description="Helical" evidence="13">
    <location>
        <begin position="191"/>
        <end position="209"/>
    </location>
</feature>
<dbReference type="GO" id="GO:0000155">
    <property type="term" value="F:phosphorelay sensor kinase activity"/>
    <property type="evidence" value="ECO:0007669"/>
    <property type="project" value="InterPro"/>
</dbReference>
<dbReference type="SMART" id="SM00387">
    <property type="entry name" value="HATPase_c"/>
    <property type="match status" value="1"/>
</dbReference>
<evidence type="ECO:0000256" key="11">
    <source>
        <dbReference type="ARBA" id="ARBA00023136"/>
    </source>
</evidence>
<dbReference type="RefSeq" id="WP_353719332.1">
    <property type="nucleotide sequence ID" value="NZ_CP159289.1"/>
</dbReference>
<keyword evidence="5 12" id="KW-0597">Phosphoprotein</keyword>
<evidence type="ECO:0000256" key="4">
    <source>
        <dbReference type="ARBA" id="ARBA00022475"/>
    </source>
</evidence>
<dbReference type="CDD" id="cd17546">
    <property type="entry name" value="REC_hyHK_CKI1_RcsC-like"/>
    <property type="match status" value="1"/>
</dbReference>
<feature type="modified residue" description="4-aspartylphosphate" evidence="12">
    <location>
        <position position="536"/>
    </location>
</feature>
<dbReference type="SMART" id="SM00388">
    <property type="entry name" value="HisKA"/>
    <property type="match status" value="1"/>
</dbReference>
<dbReference type="AlphaFoldDB" id="A0AAU8FKQ9"/>
<dbReference type="InterPro" id="IPR005467">
    <property type="entry name" value="His_kinase_dom"/>
</dbReference>